<comment type="caution">
    <text evidence="1">The sequence shown here is derived from an EMBL/GenBank/DDBJ whole genome shotgun (WGS) entry which is preliminary data.</text>
</comment>
<sequence>MQTTEDAIIAAARLRAASRGDNEALAAASALEVVEALKKSLTGDKYQEALERLYLEYTTS</sequence>
<gene>
    <name evidence="1" type="ORF">HK44_001280</name>
</gene>
<dbReference type="EMBL" id="AFOY02000010">
    <property type="protein sequence ID" value="EXF94609.1"/>
    <property type="molecule type" value="Genomic_DNA"/>
</dbReference>
<name>A0A010S161_PSEFL</name>
<dbReference type="AlphaFoldDB" id="A0A010S161"/>
<evidence type="ECO:0000313" key="2">
    <source>
        <dbReference type="Proteomes" id="UP000022611"/>
    </source>
</evidence>
<dbReference type="HOGENOM" id="CLU_2938173_0_0_6"/>
<reference evidence="1 2" key="1">
    <citation type="journal article" date="2011" name="J. Bacteriol.">
        <title>Draft genome sequence of the polycyclic aromatic hydrocarbon-degrading, genetically engineered bioluminescent bioreporter Pseudomonas fluorescens HK44.</title>
        <authorList>
            <person name="Chauhan A."/>
            <person name="Layton A.C."/>
            <person name="Williams D.E."/>
            <person name="Smartt A.E."/>
            <person name="Ripp S."/>
            <person name="Karpinets T.V."/>
            <person name="Brown S.D."/>
            <person name="Sayler G.S."/>
        </authorList>
    </citation>
    <scope>NUCLEOTIDE SEQUENCE [LARGE SCALE GENOMIC DNA]</scope>
    <source>
        <strain evidence="1 2">HK44</strain>
    </source>
</reference>
<protein>
    <submittedName>
        <fullName evidence="1">Uncharacterized protein</fullName>
    </submittedName>
</protein>
<evidence type="ECO:0000313" key="1">
    <source>
        <dbReference type="EMBL" id="EXF94609.1"/>
    </source>
</evidence>
<dbReference type="PATRIC" id="fig|1042209.11.peg.2589"/>
<organism evidence="1 2">
    <name type="scientific">Pseudomonas fluorescens HK44</name>
    <dbReference type="NCBI Taxonomy" id="1042209"/>
    <lineage>
        <taxon>Bacteria</taxon>
        <taxon>Pseudomonadati</taxon>
        <taxon>Pseudomonadota</taxon>
        <taxon>Gammaproteobacteria</taxon>
        <taxon>Pseudomonadales</taxon>
        <taxon>Pseudomonadaceae</taxon>
        <taxon>Pseudomonas</taxon>
    </lineage>
</organism>
<proteinExistence type="predicted"/>
<dbReference type="RefSeq" id="WP_019692659.1">
    <property type="nucleotide sequence ID" value="NZ_AFOY02000010.1"/>
</dbReference>
<dbReference type="Proteomes" id="UP000022611">
    <property type="component" value="Unassembled WGS sequence"/>
</dbReference>
<accession>A0A010S161</accession>